<proteinExistence type="predicted"/>
<keyword evidence="2" id="KW-0732">Signal</keyword>
<protein>
    <submittedName>
        <fullName evidence="3">Extracellular solute-binding protein</fullName>
    </submittedName>
</protein>
<dbReference type="AlphaFoldDB" id="A0A848M5E1"/>
<evidence type="ECO:0000256" key="1">
    <source>
        <dbReference type="SAM" id="MobiDB-lite"/>
    </source>
</evidence>
<feature type="chain" id="PRO_5032926091" evidence="2">
    <location>
        <begin position="30"/>
        <end position="599"/>
    </location>
</feature>
<accession>A0A848M5E1</accession>
<organism evidence="3 4">
    <name type="scientific">Paenibacillus lemnae</name>
    <dbReference type="NCBI Taxonomy" id="1330551"/>
    <lineage>
        <taxon>Bacteria</taxon>
        <taxon>Bacillati</taxon>
        <taxon>Bacillota</taxon>
        <taxon>Bacilli</taxon>
        <taxon>Bacillales</taxon>
        <taxon>Paenibacillaceae</taxon>
        <taxon>Paenibacillus</taxon>
    </lineage>
</organism>
<evidence type="ECO:0000313" key="3">
    <source>
        <dbReference type="EMBL" id="NMO95451.1"/>
    </source>
</evidence>
<dbReference type="InterPro" id="IPR006059">
    <property type="entry name" value="SBP"/>
</dbReference>
<gene>
    <name evidence="3" type="ORF">HII30_06585</name>
</gene>
<dbReference type="Gene3D" id="3.40.190.10">
    <property type="entry name" value="Periplasmic binding protein-like II"/>
    <property type="match status" value="2"/>
</dbReference>
<sequence length="599" mass="66035">MNRRKQWSVFTILISIMLVFTACSGGGSANNVKNTTETKPSDSSSSAEPGKGDANGESAAKEEITITVFSMLANYAGEQPGWFAKLIKDKFNIKLNIIASNLAGGQQKIATMMAAGDLGDLVVFGSNGDDYQDAIKAGLLLDWNQNGLLEKYGPDILKNAGQAIDANKQQFGGGTAIYGIGHDVGSGEGPSEGAEMVFGPNLRWDLYQKLGSPEINTLSDYLNVLKQMKELEPKSDSGRPTYGISLWSDWDGNYMTLAKVISQMNGYQEGDGFNPAGLTLVSVNTKEWQGILDDDGYYLEGLKFYFDANQMGLLDPDSLTQKFSDVSNKFKDGQVFFSQFPWLSNAYNTPENTAAGKGFALIPFQQEKIVSYGMNPYGGNRVWAIGSKAKDPERIMEFLNWLYTPDGMMEASYGPKGLAWDIDGSGKPIVTDYGYKALPANTEPVPEEFGGGTFKDGMNQINNTTLKNSMIHPDTKEPYDYNLWTSVLNHDPDPVTKSWREAMGAMTPREYFVKNDLIAVHQPVFTGDAPATPPADIQQKLSEIGKVIKEYSWKMVFAKNEEEYNKLKNQMVDKAKGLGYDEVIKYDVEITEKTVFANR</sequence>
<dbReference type="EMBL" id="JABBPN010000004">
    <property type="protein sequence ID" value="NMO95451.1"/>
    <property type="molecule type" value="Genomic_DNA"/>
</dbReference>
<feature type="compositionally biased region" description="Polar residues" evidence="1">
    <location>
        <begin position="30"/>
        <end position="47"/>
    </location>
</feature>
<dbReference type="Pfam" id="PF13416">
    <property type="entry name" value="SBP_bac_8"/>
    <property type="match status" value="1"/>
</dbReference>
<feature type="region of interest" description="Disordered" evidence="1">
    <location>
        <begin position="30"/>
        <end position="59"/>
    </location>
</feature>
<reference evidence="3 4" key="1">
    <citation type="submission" date="2020-04" db="EMBL/GenBank/DDBJ databases">
        <title>Paenibacillus algicola sp. nov., a novel marine bacterium producing alginate lyase.</title>
        <authorList>
            <person name="Huang H."/>
        </authorList>
    </citation>
    <scope>NUCLEOTIDE SEQUENCE [LARGE SCALE GENOMIC DNA]</scope>
    <source>
        <strain evidence="3 4">L7-75</strain>
    </source>
</reference>
<dbReference type="RefSeq" id="WP_169504231.1">
    <property type="nucleotide sequence ID" value="NZ_JABBPN010000004.1"/>
</dbReference>
<keyword evidence="4" id="KW-1185">Reference proteome</keyword>
<comment type="caution">
    <text evidence="3">The sequence shown here is derived from an EMBL/GenBank/DDBJ whole genome shotgun (WGS) entry which is preliminary data.</text>
</comment>
<dbReference type="InterPro" id="IPR050490">
    <property type="entry name" value="Bact_solute-bd_prot1"/>
</dbReference>
<dbReference type="PANTHER" id="PTHR43649">
    <property type="entry name" value="ARABINOSE-BINDING PROTEIN-RELATED"/>
    <property type="match status" value="1"/>
</dbReference>
<dbReference type="PANTHER" id="PTHR43649:SF12">
    <property type="entry name" value="DIACETYLCHITOBIOSE BINDING PROTEIN DASA"/>
    <property type="match status" value="1"/>
</dbReference>
<dbReference type="SUPFAM" id="SSF53850">
    <property type="entry name" value="Periplasmic binding protein-like II"/>
    <property type="match status" value="1"/>
</dbReference>
<evidence type="ECO:0000313" key="4">
    <source>
        <dbReference type="Proteomes" id="UP000565468"/>
    </source>
</evidence>
<evidence type="ECO:0000256" key="2">
    <source>
        <dbReference type="SAM" id="SignalP"/>
    </source>
</evidence>
<dbReference type="PROSITE" id="PS51257">
    <property type="entry name" value="PROKAR_LIPOPROTEIN"/>
    <property type="match status" value="1"/>
</dbReference>
<name>A0A848M5E1_PAELE</name>
<dbReference type="Proteomes" id="UP000565468">
    <property type="component" value="Unassembled WGS sequence"/>
</dbReference>
<feature type="signal peptide" evidence="2">
    <location>
        <begin position="1"/>
        <end position="29"/>
    </location>
</feature>